<protein>
    <submittedName>
        <fullName evidence="1">Uncharacterized protein</fullName>
    </submittedName>
</protein>
<accession>C6HKM4</accession>
<dbReference type="AlphaFoldDB" id="C6HKM4"/>
<reference evidence="2" key="1">
    <citation type="submission" date="2009-05" db="EMBL/GenBank/DDBJ databases">
        <title>The genome sequence of Ajellomyces capsulatus strain H143.</title>
        <authorList>
            <person name="Champion M."/>
            <person name="Cuomo C.A."/>
            <person name="Ma L.-J."/>
            <person name="Henn M.R."/>
            <person name="Sil A."/>
            <person name="Goldman B."/>
            <person name="Young S.K."/>
            <person name="Kodira C.D."/>
            <person name="Zeng Q."/>
            <person name="Koehrsen M."/>
            <person name="Alvarado L."/>
            <person name="Berlin A.M."/>
            <person name="Borenstein D."/>
            <person name="Chen Z."/>
            <person name="Engels R."/>
            <person name="Freedman E."/>
            <person name="Gellesch M."/>
            <person name="Goldberg J."/>
            <person name="Griggs A."/>
            <person name="Gujja S."/>
            <person name="Heiman D.I."/>
            <person name="Hepburn T.A."/>
            <person name="Howarth C."/>
            <person name="Jen D."/>
            <person name="Larson L."/>
            <person name="Lewis B."/>
            <person name="Mehta T."/>
            <person name="Park D."/>
            <person name="Pearson M."/>
            <person name="Roberts A."/>
            <person name="Saif S."/>
            <person name="Shea T.D."/>
            <person name="Shenoy N."/>
            <person name="Sisk P."/>
            <person name="Stolte C."/>
            <person name="Sykes S."/>
            <person name="Walk T."/>
            <person name="White J."/>
            <person name="Yandava C."/>
            <person name="Klein B."/>
            <person name="McEwen J.G."/>
            <person name="Puccia R."/>
            <person name="Goldman G.H."/>
            <person name="Felipe M.S."/>
            <person name="Nino-Vega G."/>
            <person name="San-Blas G."/>
            <person name="Taylor J.W."/>
            <person name="Mendoza L."/>
            <person name="Galagan J.E."/>
            <person name="Nusbaum C."/>
            <person name="Birren B.W."/>
        </authorList>
    </citation>
    <scope>NUCLEOTIDE SEQUENCE [LARGE SCALE GENOMIC DNA]</scope>
    <source>
        <strain evidence="2">H143</strain>
    </source>
</reference>
<evidence type="ECO:0000313" key="1">
    <source>
        <dbReference type="EMBL" id="EER38811.1"/>
    </source>
</evidence>
<evidence type="ECO:0000313" key="2">
    <source>
        <dbReference type="Proteomes" id="UP000002624"/>
    </source>
</evidence>
<proteinExistence type="predicted"/>
<dbReference type="EMBL" id="GG692430">
    <property type="protein sequence ID" value="EER38811.1"/>
    <property type="molecule type" value="Genomic_DNA"/>
</dbReference>
<organism evidence="1 2">
    <name type="scientific">Ajellomyces capsulatus (strain H143)</name>
    <name type="common">Darling's disease fungus</name>
    <name type="synonym">Histoplasma capsulatum</name>
    <dbReference type="NCBI Taxonomy" id="544712"/>
    <lineage>
        <taxon>Eukaryota</taxon>
        <taxon>Fungi</taxon>
        <taxon>Dikarya</taxon>
        <taxon>Ascomycota</taxon>
        <taxon>Pezizomycotina</taxon>
        <taxon>Eurotiomycetes</taxon>
        <taxon>Eurotiomycetidae</taxon>
        <taxon>Onygenales</taxon>
        <taxon>Ajellomycetaceae</taxon>
        <taxon>Histoplasma</taxon>
    </lineage>
</organism>
<dbReference type="VEuPathDB" id="FungiDB:HCDG_06755"/>
<dbReference type="HOGENOM" id="CLU_1844540_0_0_1"/>
<sequence length="139" mass="15588">MEVVGTCQIGLDRSYFASILALHVTLEDDGGIVHEETCLFMHHTRRTDGLRLPDIVYRVLSKRVRSRHIPANTAGSVHDNSVDVLQLSVTVTSMWTVSSGFYPEDASMALPFQDHRTIELVRLMGHIYSEKIMSGMQGE</sequence>
<gene>
    <name evidence="1" type="ORF">HCDG_06755</name>
</gene>
<dbReference type="Proteomes" id="UP000002624">
    <property type="component" value="Unassembled WGS sequence"/>
</dbReference>
<name>C6HKM4_AJECH</name>